<gene>
    <name evidence="1" type="ORF">SAMN04487944_11715</name>
</gene>
<dbReference type="STRING" id="531814.SAMN04487944_11715"/>
<proteinExistence type="predicted"/>
<name>A0A1H9UCN5_9BACI</name>
<dbReference type="RefSeq" id="WP_089742649.1">
    <property type="nucleotide sequence ID" value="NZ_FOGL01000017.1"/>
</dbReference>
<protein>
    <submittedName>
        <fullName evidence="1">Uncharacterized protein</fullName>
    </submittedName>
</protein>
<dbReference type="OrthoDB" id="9847163at2"/>
<organism evidence="1 2">
    <name type="scientific">Gracilibacillus ureilyticus</name>
    <dbReference type="NCBI Taxonomy" id="531814"/>
    <lineage>
        <taxon>Bacteria</taxon>
        <taxon>Bacillati</taxon>
        <taxon>Bacillota</taxon>
        <taxon>Bacilli</taxon>
        <taxon>Bacillales</taxon>
        <taxon>Bacillaceae</taxon>
        <taxon>Gracilibacillus</taxon>
    </lineage>
</organism>
<reference evidence="1 2" key="1">
    <citation type="submission" date="2016-10" db="EMBL/GenBank/DDBJ databases">
        <authorList>
            <person name="de Groot N.N."/>
        </authorList>
    </citation>
    <scope>NUCLEOTIDE SEQUENCE [LARGE SCALE GENOMIC DNA]</scope>
    <source>
        <strain evidence="1 2">CGMCC 1.7727</strain>
    </source>
</reference>
<evidence type="ECO:0000313" key="2">
    <source>
        <dbReference type="Proteomes" id="UP000199687"/>
    </source>
</evidence>
<keyword evidence="2" id="KW-1185">Reference proteome</keyword>
<dbReference type="EMBL" id="FOGL01000017">
    <property type="protein sequence ID" value="SES07109.1"/>
    <property type="molecule type" value="Genomic_DNA"/>
</dbReference>
<evidence type="ECO:0000313" key="1">
    <source>
        <dbReference type="EMBL" id="SES07109.1"/>
    </source>
</evidence>
<accession>A0A1H9UCN5</accession>
<dbReference type="Proteomes" id="UP000199687">
    <property type="component" value="Unassembled WGS sequence"/>
</dbReference>
<dbReference type="AlphaFoldDB" id="A0A1H9UCN5"/>
<sequence>MKWLAGVLCIITLTVWGGVIWTIAGMTATASDPAANHVSIDMEMTRKVTVSNYFRLPPVHEEESQFASDNNENTKQERTAGNTLEQYIGQVNPDESVSIDTLLEELGIETVAVK</sequence>